<evidence type="ECO:0000313" key="9">
    <source>
        <dbReference type="Proteomes" id="UP000295765"/>
    </source>
</evidence>
<dbReference type="Proteomes" id="UP000295765">
    <property type="component" value="Unassembled WGS sequence"/>
</dbReference>
<dbReference type="RefSeq" id="WP_132538884.1">
    <property type="nucleotide sequence ID" value="NZ_SLWY01000003.1"/>
</dbReference>
<evidence type="ECO:0000256" key="3">
    <source>
        <dbReference type="ARBA" id="ARBA00022801"/>
    </source>
</evidence>
<evidence type="ECO:0000313" key="8">
    <source>
        <dbReference type="EMBL" id="TCO83118.1"/>
    </source>
</evidence>
<evidence type="ECO:0000256" key="2">
    <source>
        <dbReference type="ARBA" id="ARBA00022670"/>
    </source>
</evidence>
<evidence type="ECO:0000256" key="6">
    <source>
        <dbReference type="SAM" id="Phobius"/>
    </source>
</evidence>
<dbReference type="PANTHER" id="PTHR42987">
    <property type="entry name" value="PEPTIDASE S49"/>
    <property type="match status" value="1"/>
</dbReference>
<dbReference type="GO" id="GO:0006508">
    <property type="term" value="P:proteolysis"/>
    <property type="evidence" value="ECO:0007669"/>
    <property type="project" value="UniProtKB-KW"/>
</dbReference>
<keyword evidence="9" id="KW-1185">Reference proteome</keyword>
<evidence type="ECO:0000256" key="5">
    <source>
        <dbReference type="SAM" id="MobiDB-lite"/>
    </source>
</evidence>
<feature type="region of interest" description="Disordered" evidence="5">
    <location>
        <begin position="1"/>
        <end position="21"/>
    </location>
</feature>
<protein>
    <submittedName>
        <fullName evidence="8">Protease-4</fullName>
    </submittedName>
</protein>
<proteinExistence type="inferred from homology"/>
<keyword evidence="3" id="KW-0378">Hydrolase</keyword>
<keyword evidence="6" id="KW-1133">Transmembrane helix</keyword>
<feature type="compositionally biased region" description="Pro residues" evidence="5">
    <location>
        <begin position="9"/>
        <end position="18"/>
    </location>
</feature>
<keyword evidence="6" id="KW-0812">Transmembrane</keyword>
<evidence type="ECO:0000256" key="4">
    <source>
        <dbReference type="ARBA" id="ARBA00022825"/>
    </source>
</evidence>
<dbReference type="Pfam" id="PF01343">
    <property type="entry name" value="Peptidase_S49"/>
    <property type="match status" value="1"/>
</dbReference>
<evidence type="ECO:0000259" key="7">
    <source>
        <dbReference type="Pfam" id="PF01343"/>
    </source>
</evidence>
<reference evidence="8 9" key="1">
    <citation type="submission" date="2019-03" db="EMBL/GenBank/DDBJ databases">
        <title>Genomic Encyclopedia of Type Strains, Phase IV (KMG-IV): sequencing the most valuable type-strain genomes for metagenomic binning, comparative biology and taxonomic classification.</title>
        <authorList>
            <person name="Goeker M."/>
        </authorList>
    </citation>
    <scope>NUCLEOTIDE SEQUENCE [LARGE SCALE GENOMIC DNA]</scope>
    <source>
        <strain evidence="8 9">DSM 25287</strain>
    </source>
</reference>
<keyword evidence="6" id="KW-0472">Membrane</keyword>
<comment type="caution">
    <text evidence="8">The sequence shown here is derived from an EMBL/GenBank/DDBJ whole genome shotgun (WGS) entry which is preliminary data.</text>
</comment>
<gene>
    <name evidence="8" type="ORF">EV699_103168</name>
</gene>
<dbReference type="PANTHER" id="PTHR42987:SF8">
    <property type="entry name" value="PROTEINASE"/>
    <property type="match status" value="1"/>
</dbReference>
<dbReference type="InterPro" id="IPR002142">
    <property type="entry name" value="Peptidase_S49"/>
</dbReference>
<dbReference type="GO" id="GO:0008236">
    <property type="term" value="F:serine-type peptidase activity"/>
    <property type="evidence" value="ECO:0007669"/>
    <property type="project" value="UniProtKB-KW"/>
</dbReference>
<dbReference type="Gene3D" id="3.90.226.10">
    <property type="entry name" value="2-enoyl-CoA Hydratase, Chain A, domain 1"/>
    <property type="match status" value="1"/>
</dbReference>
<dbReference type="InterPro" id="IPR029045">
    <property type="entry name" value="ClpP/crotonase-like_dom_sf"/>
</dbReference>
<dbReference type="CDD" id="cd07023">
    <property type="entry name" value="S49_Sppa_N_C"/>
    <property type="match status" value="1"/>
</dbReference>
<dbReference type="Gene3D" id="6.20.330.10">
    <property type="match status" value="1"/>
</dbReference>
<accession>A0A4R2L6U0</accession>
<dbReference type="InterPro" id="IPR047272">
    <property type="entry name" value="S49_SppA_C"/>
</dbReference>
<comment type="similarity">
    <text evidence="1">Belongs to the peptidase S49 family.</text>
</comment>
<keyword evidence="4" id="KW-0720">Serine protease</keyword>
<evidence type="ECO:0000256" key="1">
    <source>
        <dbReference type="ARBA" id="ARBA00008683"/>
    </source>
</evidence>
<dbReference type="SUPFAM" id="SSF52096">
    <property type="entry name" value="ClpP/crotonase"/>
    <property type="match status" value="1"/>
</dbReference>
<sequence length="332" mass="35290">MSENWDGPPVAPPAPPARPTSEGRALELLAEVAMAAVTERRRARRWSLFFRFLWAGLFAALAFGLIGRAFEPDAGVAKRGRYTAVVNVEGLIADGTEASADNVLLGLRRALQDSATAGVILAINSPGGSPVQAGQMFDEILRLRAAHPKIPVYAVIADAGASGGYYVAAAAQSIYADKASIVGSIGVRADGFGFVGTLDKLGVERRLLTAGANKALLDPFSPQRPEQVAFMQGLLDQIHRQFIDAVRKGRGARLQESPQLFSGLVWTGEQAVGLGLVDGLGSVRSVARDVIGVEQTRDFTHRERVVEHLLGRVEAASGRVLARVLGLDPPLQ</sequence>
<dbReference type="EMBL" id="SLWY01000003">
    <property type="protein sequence ID" value="TCO83118.1"/>
    <property type="molecule type" value="Genomic_DNA"/>
</dbReference>
<feature type="domain" description="Peptidase S49" evidence="7">
    <location>
        <begin position="148"/>
        <end position="287"/>
    </location>
</feature>
<feature type="transmembrane region" description="Helical" evidence="6">
    <location>
        <begin position="48"/>
        <end position="70"/>
    </location>
</feature>
<dbReference type="AlphaFoldDB" id="A0A4R2L6U0"/>
<keyword evidence="2 8" id="KW-0645">Protease</keyword>
<organism evidence="8 9">
    <name type="scientific">Plasticicumulans lactativorans</name>
    <dbReference type="NCBI Taxonomy" id="1133106"/>
    <lineage>
        <taxon>Bacteria</taxon>
        <taxon>Pseudomonadati</taxon>
        <taxon>Pseudomonadota</taxon>
        <taxon>Gammaproteobacteria</taxon>
        <taxon>Candidatus Competibacteraceae</taxon>
        <taxon>Plasticicumulans</taxon>
    </lineage>
</organism>
<name>A0A4R2L6U0_9GAMM</name>
<dbReference type="OrthoDB" id="9764363at2"/>